<dbReference type="PANTHER" id="PTHR10900:SF77">
    <property type="entry name" value="FI19380P1"/>
    <property type="match status" value="1"/>
</dbReference>
<dbReference type="SMART" id="SM00554">
    <property type="entry name" value="FAS1"/>
    <property type="match status" value="2"/>
</dbReference>
<dbReference type="InterPro" id="IPR036378">
    <property type="entry name" value="FAS1_dom_sf"/>
</dbReference>
<dbReference type="SUPFAM" id="SSF82153">
    <property type="entry name" value="FAS1 domain"/>
    <property type="match status" value="2"/>
</dbReference>
<dbReference type="PANTHER" id="PTHR10900">
    <property type="entry name" value="PERIOSTIN-RELATED"/>
    <property type="match status" value="1"/>
</dbReference>
<dbReference type="PROSITE" id="PS50213">
    <property type="entry name" value="FAS1"/>
    <property type="match status" value="2"/>
</dbReference>
<dbReference type="Gene3D" id="2.30.180.10">
    <property type="entry name" value="FAS1 domain"/>
    <property type="match status" value="2"/>
</dbReference>
<dbReference type="Pfam" id="PF02469">
    <property type="entry name" value="Fasciclin"/>
    <property type="match status" value="2"/>
</dbReference>
<sequence length="338" mass="35982">MDLSLNGLILMAFLALGFVSCNNDDNYVDPIPDSDENIVELATGEPQLENLAAALQRAELVTTLQGDGPFTVLAPTNEAFDDFLSDNGYAGLNDVPVEALKQLLLNHVIRGRFSSVDFLASRAGYTYTLADATLNDDPDAKLNIFYEADDNIEFNDDAEIIQNGTNIGASNGVVHMVDDVIDLPTVATFLEADPAFESLEDALDADGQPDFETILETPSNLAPAPFTVFAPINEAFTALGELPSGDELTAVLQYHVITENNILFSDITDGLESPATLQGDSLTFSKAGNVVDITDGSGVSNSNIIPQLANIQAANGIIHGITDVLLPNTDEDTNAAEQ</sequence>
<dbReference type="InterPro" id="IPR050904">
    <property type="entry name" value="Adhesion/Biosynth-related"/>
</dbReference>
<feature type="domain" description="FAS1" evidence="1">
    <location>
        <begin position="183"/>
        <end position="325"/>
    </location>
</feature>
<reference evidence="2 3" key="1">
    <citation type="submission" date="2023-09" db="EMBL/GenBank/DDBJ databases">
        <title>Novel taxa isolated from Blanes Bay.</title>
        <authorList>
            <person name="Rey-Velasco X."/>
            <person name="Lucena T."/>
        </authorList>
    </citation>
    <scope>NUCLEOTIDE SEQUENCE [LARGE SCALE GENOMIC DNA]</scope>
    <source>
        <strain evidence="2 3">S334</strain>
    </source>
</reference>
<accession>A0ABU3L004</accession>
<feature type="domain" description="FAS1" evidence="1">
    <location>
        <begin position="35"/>
        <end position="181"/>
    </location>
</feature>
<dbReference type="RefSeq" id="WP_314011837.1">
    <property type="nucleotide sequence ID" value="NZ_JAVTTP010000001.1"/>
</dbReference>
<evidence type="ECO:0000313" key="3">
    <source>
        <dbReference type="Proteomes" id="UP001250656"/>
    </source>
</evidence>
<keyword evidence="3" id="KW-1185">Reference proteome</keyword>
<protein>
    <submittedName>
        <fullName evidence="2">Fasciclin domain-containing protein</fullName>
    </submittedName>
</protein>
<evidence type="ECO:0000313" key="2">
    <source>
        <dbReference type="EMBL" id="MDT7827060.1"/>
    </source>
</evidence>
<dbReference type="InterPro" id="IPR000782">
    <property type="entry name" value="FAS1_domain"/>
</dbReference>
<organism evidence="2 3">
    <name type="scientific">Pricia mediterranea</name>
    <dbReference type="NCBI Taxonomy" id="3076079"/>
    <lineage>
        <taxon>Bacteria</taxon>
        <taxon>Pseudomonadati</taxon>
        <taxon>Bacteroidota</taxon>
        <taxon>Flavobacteriia</taxon>
        <taxon>Flavobacteriales</taxon>
        <taxon>Flavobacteriaceae</taxon>
        <taxon>Pricia</taxon>
    </lineage>
</organism>
<dbReference type="Proteomes" id="UP001250656">
    <property type="component" value="Unassembled WGS sequence"/>
</dbReference>
<proteinExistence type="predicted"/>
<name>A0ABU3L004_9FLAO</name>
<comment type="caution">
    <text evidence="2">The sequence shown here is derived from an EMBL/GenBank/DDBJ whole genome shotgun (WGS) entry which is preliminary data.</text>
</comment>
<evidence type="ECO:0000259" key="1">
    <source>
        <dbReference type="PROSITE" id="PS50213"/>
    </source>
</evidence>
<dbReference type="EMBL" id="JAVTTP010000001">
    <property type="protein sequence ID" value="MDT7827060.1"/>
    <property type="molecule type" value="Genomic_DNA"/>
</dbReference>
<gene>
    <name evidence="2" type="ORF">RQM65_00090</name>
</gene>